<dbReference type="UniPathway" id="UPA00262">
    <property type="reaction ID" value="UER00222"/>
</dbReference>
<dbReference type="SUPFAM" id="SSF75615">
    <property type="entry name" value="Siroheme synthase middle domains-like"/>
    <property type="match status" value="1"/>
</dbReference>
<evidence type="ECO:0000313" key="9">
    <source>
        <dbReference type="Proteomes" id="UP000294902"/>
    </source>
</evidence>
<dbReference type="OrthoDB" id="9773765at2"/>
<dbReference type="GO" id="GO:0019354">
    <property type="term" value="P:siroheme biosynthetic process"/>
    <property type="evidence" value="ECO:0007669"/>
    <property type="project" value="UniProtKB-UniPathway"/>
</dbReference>
<dbReference type="Gene3D" id="3.40.50.720">
    <property type="entry name" value="NAD(P)-binding Rossmann-like Domain"/>
    <property type="match status" value="1"/>
</dbReference>
<dbReference type="SUPFAM" id="SSF51735">
    <property type="entry name" value="NAD(P)-binding Rossmann-fold domains"/>
    <property type="match status" value="1"/>
</dbReference>
<evidence type="ECO:0000313" key="8">
    <source>
        <dbReference type="EMBL" id="TCT14249.1"/>
    </source>
</evidence>
<name>A0A4R3MNI6_9FIRM</name>
<dbReference type="InterPro" id="IPR006367">
    <property type="entry name" value="Sirohaem_synthase_N"/>
</dbReference>
<comment type="caution">
    <text evidence="8">The sequence shown here is derived from an EMBL/GenBank/DDBJ whole genome shotgun (WGS) entry which is preliminary data.</text>
</comment>
<dbReference type="GO" id="GO:0004325">
    <property type="term" value="F:ferrochelatase activity"/>
    <property type="evidence" value="ECO:0007669"/>
    <property type="project" value="InterPro"/>
</dbReference>
<proteinExistence type="predicted"/>
<evidence type="ECO:0000256" key="2">
    <source>
        <dbReference type="ARBA" id="ARBA00012400"/>
    </source>
</evidence>
<organism evidence="8 9">
    <name type="scientific">Natranaerovirga pectinivora</name>
    <dbReference type="NCBI Taxonomy" id="682400"/>
    <lineage>
        <taxon>Bacteria</taxon>
        <taxon>Bacillati</taxon>
        <taxon>Bacillota</taxon>
        <taxon>Clostridia</taxon>
        <taxon>Lachnospirales</taxon>
        <taxon>Natranaerovirgaceae</taxon>
        <taxon>Natranaerovirga</taxon>
    </lineage>
</organism>
<evidence type="ECO:0000259" key="7">
    <source>
        <dbReference type="Pfam" id="PF14824"/>
    </source>
</evidence>
<dbReference type="PANTHER" id="PTHR35330">
    <property type="entry name" value="SIROHEME BIOSYNTHESIS PROTEIN MET8"/>
    <property type="match status" value="1"/>
</dbReference>
<sequence>MYFPIMLNIKDKNVLIIGAGNVAFHKAKKLLACECHLKVVSYFFTKEFLKLENIEFIKDHYNKGYLQNNYMVIAATDNKDLNNEIYRDALELGILCSVVSGGASDFILPASFNRGDLSISVSTNGKSPSLSKRIVRDLKCVYDESYEEKVDLLGQIREEMLLSEEIPENEKKFILNEMVNFSVEELRIFAKKMFEGV</sequence>
<dbReference type="InterPro" id="IPR028281">
    <property type="entry name" value="Sirohaem_synthase_central"/>
</dbReference>
<dbReference type="PANTHER" id="PTHR35330:SF1">
    <property type="entry name" value="SIROHEME BIOSYNTHESIS PROTEIN MET8"/>
    <property type="match status" value="1"/>
</dbReference>
<dbReference type="InterPro" id="IPR042518">
    <property type="entry name" value="SirC_C"/>
</dbReference>
<protein>
    <recommendedName>
        <fullName evidence="2">precorrin-2 dehydrogenase</fullName>
        <ecNumber evidence="2">1.3.1.76</ecNumber>
    </recommendedName>
</protein>
<dbReference type="NCBIfam" id="TIGR01470">
    <property type="entry name" value="cysG_Nterm"/>
    <property type="match status" value="1"/>
</dbReference>
<dbReference type="InterPro" id="IPR028161">
    <property type="entry name" value="Met8-like"/>
</dbReference>
<keyword evidence="3" id="KW-0560">Oxidoreductase</keyword>
<comment type="pathway">
    <text evidence="1">Porphyrin-containing compound metabolism; siroheme biosynthesis; sirohydrochlorin from precorrin-2: step 1/1.</text>
</comment>
<gene>
    <name evidence="8" type="ORF">EDC18_10645</name>
</gene>
<keyword evidence="4" id="KW-0520">NAD</keyword>
<dbReference type="EMBL" id="SMAL01000006">
    <property type="protein sequence ID" value="TCT14249.1"/>
    <property type="molecule type" value="Genomic_DNA"/>
</dbReference>
<dbReference type="Proteomes" id="UP000294902">
    <property type="component" value="Unassembled WGS sequence"/>
</dbReference>
<evidence type="ECO:0000256" key="4">
    <source>
        <dbReference type="ARBA" id="ARBA00023027"/>
    </source>
</evidence>
<accession>A0A4R3MNI6</accession>
<dbReference type="GO" id="GO:0043115">
    <property type="term" value="F:precorrin-2 dehydrogenase activity"/>
    <property type="evidence" value="ECO:0007669"/>
    <property type="project" value="UniProtKB-EC"/>
</dbReference>
<comment type="catalytic activity">
    <reaction evidence="6">
        <text>precorrin-2 + NAD(+) = sirohydrochlorin + NADH + 2 H(+)</text>
        <dbReference type="Rhea" id="RHEA:15613"/>
        <dbReference type="ChEBI" id="CHEBI:15378"/>
        <dbReference type="ChEBI" id="CHEBI:57540"/>
        <dbReference type="ChEBI" id="CHEBI:57945"/>
        <dbReference type="ChEBI" id="CHEBI:58351"/>
        <dbReference type="ChEBI" id="CHEBI:58827"/>
        <dbReference type="EC" id="1.3.1.76"/>
    </reaction>
</comment>
<evidence type="ECO:0000256" key="3">
    <source>
        <dbReference type="ARBA" id="ARBA00023002"/>
    </source>
</evidence>
<dbReference type="Pfam" id="PF14824">
    <property type="entry name" value="Sirohm_synth_M"/>
    <property type="match status" value="1"/>
</dbReference>
<dbReference type="InterPro" id="IPR036291">
    <property type="entry name" value="NAD(P)-bd_dom_sf"/>
</dbReference>
<dbReference type="EC" id="1.3.1.76" evidence="2"/>
<evidence type="ECO:0000256" key="1">
    <source>
        <dbReference type="ARBA" id="ARBA00005010"/>
    </source>
</evidence>
<keyword evidence="9" id="KW-1185">Reference proteome</keyword>
<feature type="domain" description="Siroheme synthase central" evidence="7">
    <location>
        <begin position="114"/>
        <end position="134"/>
    </location>
</feature>
<keyword evidence="5" id="KW-0627">Porphyrin biosynthesis</keyword>
<evidence type="ECO:0000256" key="5">
    <source>
        <dbReference type="ARBA" id="ARBA00023244"/>
    </source>
</evidence>
<dbReference type="Pfam" id="PF13241">
    <property type="entry name" value="NAD_binding_7"/>
    <property type="match status" value="1"/>
</dbReference>
<dbReference type="AlphaFoldDB" id="A0A4R3MNI6"/>
<reference evidence="8 9" key="1">
    <citation type="submission" date="2019-03" db="EMBL/GenBank/DDBJ databases">
        <title>Genomic Encyclopedia of Type Strains, Phase IV (KMG-IV): sequencing the most valuable type-strain genomes for metagenomic binning, comparative biology and taxonomic classification.</title>
        <authorList>
            <person name="Goeker M."/>
        </authorList>
    </citation>
    <scope>NUCLEOTIDE SEQUENCE [LARGE SCALE GENOMIC DNA]</scope>
    <source>
        <strain evidence="8 9">DSM 24629</strain>
    </source>
</reference>
<evidence type="ECO:0000256" key="6">
    <source>
        <dbReference type="ARBA" id="ARBA00047561"/>
    </source>
</evidence>
<dbReference type="Gene3D" id="1.10.8.610">
    <property type="entry name" value="SirC, precorrin-2 dehydrogenase, C-terminal helical domain-like"/>
    <property type="match status" value="1"/>
</dbReference>
<dbReference type="RefSeq" id="WP_132252493.1">
    <property type="nucleotide sequence ID" value="NZ_SMAL01000006.1"/>
</dbReference>